<keyword evidence="2" id="KW-1133">Transmembrane helix</keyword>
<gene>
    <name evidence="4" type="ordered locus">Hoch_6715</name>
</gene>
<evidence type="ECO:0000256" key="2">
    <source>
        <dbReference type="SAM" id="Phobius"/>
    </source>
</evidence>
<keyword evidence="2" id="KW-0812">Transmembrane</keyword>
<proteinExistence type="predicted"/>
<reference evidence="4 5" key="1">
    <citation type="journal article" date="2010" name="Stand. Genomic Sci.">
        <title>Complete genome sequence of Haliangium ochraceum type strain (SMP-2).</title>
        <authorList>
            <consortium name="US DOE Joint Genome Institute (JGI-PGF)"/>
            <person name="Ivanova N."/>
            <person name="Daum C."/>
            <person name="Lang E."/>
            <person name="Abt B."/>
            <person name="Kopitz M."/>
            <person name="Saunders E."/>
            <person name="Lapidus A."/>
            <person name="Lucas S."/>
            <person name="Glavina Del Rio T."/>
            <person name="Nolan M."/>
            <person name="Tice H."/>
            <person name="Copeland A."/>
            <person name="Cheng J.F."/>
            <person name="Chen F."/>
            <person name="Bruce D."/>
            <person name="Goodwin L."/>
            <person name="Pitluck S."/>
            <person name="Mavromatis K."/>
            <person name="Pati A."/>
            <person name="Mikhailova N."/>
            <person name="Chen A."/>
            <person name="Palaniappan K."/>
            <person name="Land M."/>
            <person name="Hauser L."/>
            <person name="Chang Y.J."/>
            <person name="Jeffries C.D."/>
            <person name="Detter J.C."/>
            <person name="Brettin T."/>
            <person name="Rohde M."/>
            <person name="Goker M."/>
            <person name="Bristow J."/>
            <person name="Markowitz V."/>
            <person name="Eisen J.A."/>
            <person name="Hugenholtz P."/>
            <person name="Kyrpides N.C."/>
            <person name="Klenk H.P."/>
        </authorList>
    </citation>
    <scope>NUCLEOTIDE SEQUENCE [LARGE SCALE GENOMIC DNA]</scope>
    <source>
        <strain evidence="5">DSM 14365 / CIP 107738 / JCM 11303 / AJ 13395 / SMP-2</strain>
    </source>
</reference>
<feature type="compositionally biased region" description="Pro residues" evidence="1">
    <location>
        <begin position="141"/>
        <end position="152"/>
    </location>
</feature>
<keyword evidence="3" id="KW-0732">Signal</keyword>
<protein>
    <recommendedName>
        <fullName evidence="6">Lipoprotein</fullName>
    </recommendedName>
</protein>
<evidence type="ECO:0000256" key="1">
    <source>
        <dbReference type="SAM" id="MobiDB-lite"/>
    </source>
</evidence>
<sequence>MYDAVRACARRTCVIALLAVAMSALAACSSVSTVRLHPDAVSMRPGVRPIAGIQADALSFYVLFIGIPGGLELDRVVNQMLVATAKTMGADKITDLRFEITPNGGIWKLRELIGWRSARASGIAVQVTALPPDPQADLGPEAPPEPAPPSSAPPALSQR</sequence>
<dbReference type="STRING" id="502025.Hoch_6715"/>
<evidence type="ECO:0000313" key="4">
    <source>
        <dbReference type="EMBL" id="ACY19179.1"/>
    </source>
</evidence>
<feature type="signal peptide" evidence="3">
    <location>
        <begin position="1"/>
        <end position="26"/>
    </location>
</feature>
<keyword evidence="2" id="KW-0472">Membrane</keyword>
<dbReference type="HOGENOM" id="CLU_1658378_0_0_7"/>
<dbReference type="AlphaFoldDB" id="D0LT43"/>
<dbReference type="EMBL" id="CP001804">
    <property type="protein sequence ID" value="ACY19179.1"/>
    <property type="molecule type" value="Genomic_DNA"/>
</dbReference>
<feature type="transmembrane region" description="Helical" evidence="2">
    <location>
        <begin position="50"/>
        <end position="71"/>
    </location>
</feature>
<dbReference type="KEGG" id="hoh:Hoch_6715"/>
<accession>D0LT43</accession>
<dbReference type="PROSITE" id="PS51257">
    <property type="entry name" value="PROKAR_LIPOPROTEIN"/>
    <property type="match status" value="1"/>
</dbReference>
<dbReference type="Proteomes" id="UP000001880">
    <property type="component" value="Chromosome"/>
</dbReference>
<keyword evidence="5" id="KW-1185">Reference proteome</keyword>
<evidence type="ECO:0008006" key="6">
    <source>
        <dbReference type="Google" id="ProtNLM"/>
    </source>
</evidence>
<feature type="chain" id="PRO_5003010569" description="Lipoprotein" evidence="3">
    <location>
        <begin position="27"/>
        <end position="159"/>
    </location>
</feature>
<feature type="region of interest" description="Disordered" evidence="1">
    <location>
        <begin position="129"/>
        <end position="159"/>
    </location>
</feature>
<name>D0LT43_HALO1</name>
<organism evidence="4 5">
    <name type="scientific">Haliangium ochraceum (strain DSM 14365 / JCM 11303 / SMP-2)</name>
    <dbReference type="NCBI Taxonomy" id="502025"/>
    <lineage>
        <taxon>Bacteria</taxon>
        <taxon>Pseudomonadati</taxon>
        <taxon>Myxococcota</taxon>
        <taxon>Polyangia</taxon>
        <taxon>Haliangiales</taxon>
        <taxon>Kofleriaceae</taxon>
        <taxon>Haliangium</taxon>
    </lineage>
</organism>
<evidence type="ECO:0000256" key="3">
    <source>
        <dbReference type="SAM" id="SignalP"/>
    </source>
</evidence>
<evidence type="ECO:0000313" key="5">
    <source>
        <dbReference type="Proteomes" id="UP000001880"/>
    </source>
</evidence>